<sequence>MEHDLAIIFAATIILSLLRLLPEFRIWITPVVIRCSGETLKGHERSVEYYFRTVLDYPGTLTVTGRHTQSGRLKLRFRGKISDSDRQLVSAFLTAITY</sequence>
<name>A0A517ZWG1_9PLAN</name>
<dbReference type="KEGG" id="sdyn:Mal52_53260"/>
<accession>A0A517ZWG1</accession>
<dbReference type="Proteomes" id="UP000319383">
    <property type="component" value="Chromosome"/>
</dbReference>
<keyword evidence="2" id="KW-1185">Reference proteome</keyword>
<proteinExistence type="predicted"/>
<evidence type="ECO:0000313" key="1">
    <source>
        <dbReference type="EMBL" id="QDU46804.1"/>
    </source>
</evidence>
<reference evidence="1 2" key="1">
    <citation type="submission" date="2019-02" db="EMBL/GenBank/DDBJ databases">
        <title>Deep-cultivation of Planctomycetes and their phenomic and genomic characterization uncovers novel biology.</title>
        <authorList>
            <person name="Wiegand S."/>
            <person name="Jogler M."/>
            <person name="Boedeker C."/>
            <person name="Pinto D."/>
            <person name="Vollmers J."/>
            <person name="Rivas-Marin E."/>
            <person name="Kohn T."/>
            <person name="Peeters S.H."/>
            <person name="Heuer A."/>
            <person name="Rast P."/>
            <person name="Oberbeckmann S."/>
            <person name="Bunk B."/>
            <person name="Jeske O."/>
            <person name="Meyerdierks A."/>
            <person name="Storesund J.E."/>
            <person name="Kallscheuer N."/>
            <person name="Luecker S."/>
            <person name="Lage O.M."/>
            <person name="Pohl T."/>
            <person name="Merkel B.J."/>
            <person name="Hornburger P."/>
            <person name="Mueller R.-W."/>
            <person name="Bruemmer F."/>
            <person name="Labrenz M."/>
            <person name="Spormann A.M."/>
            <person name="Op den Camp H."/>
            <person name="Overmann J."/>
            <person name="Amann R."/>
            <person name="Jetten M.S.M."/>
            <person name="Mascher T."/>
            <person name="Medema M.H."/>
            <person name="Devos D.P."/>
            <person name="Kaster A.-K."/>
            <person name="Ovreas L."/>
            <person name="Rohde M."/>
            <person name="Galperin M.Y."/>
            <person name="Jogler C."/>
        </authorList>
    </citation>
    <scope>NUCLEOTIDE SEQUENCE [LARGE SCALE GENOMIC DNA]</scope>
    <source>
        <strain evidence="1 2">Mal52</strain>
    </source>
</reference>
<evidence type="ECO:0000313" key="2">
    <source>
        <dbReference type="Proteomes" id="UP000319383"/>
    </source>
</evidence>
<protein>
    <submittedName>
        <fullName evidence="1">Uncharacterized protein</fullName>
    </submittedName>
</protein>
<gene>
    <name evidence="1" type="ORF">Mal52_53260</name>
</gene>
<dbReference type="EMBL" id="CP036276">
    <property type="protein sequence ID" value="QDU46804.1"/>
    <property type="molecule type" value="Genomic_DNA"/>
</dbReference>
<dbReference type="RefSeq" id="WP_145379323.1">
    <property type="nucleotide sequence ID" value="NZ_CP036276.1"/>
</dbReference>
<organism evidence="1 2">
    <name type="scientific">Symmachiella dynata</name>
    <dbReference type="NCBI Taxonomy" id="2527995"/>
    <lineage>
        <taxon>Bacteria</taxon>
        <taxon>Pseudomonadati</taxon>
        <taxon>Planctomycetota</taxon>
        <taxon>Planctomycetia</taxon>
        <taxon>Planctomycetales</taxon>
        <taxon>Planctomycetaceae</taxon>
        <taxon>Symmachiella</taxon>
    </lineage>
</organism>
<dbReference type="AlphaFoldDB" id="A0A517ZWG1"/>